<name>A0A9X2HTL1_9SPHN</name>
<evidence type="ECO:0000313" key="3">
    <source>
        <dbReference type="EMBL" id="MCP3731700.1"/>
    </source>
</evidence>
<gene>
    <name evidence="3" type="ORF">M9978_14830</name>
</gene>
<feature type="signal peptide" evidence="2">
    <location>
        <begin position="1"/>
        <end position="19"/>
    </location>
</feature>
<evidence type="ECO:0000313" key="4">
    <source>
        <dbReference type="Proteomes" id="UP001139451"/>
    </source>
</evidence>
<dbReference type="EMBL" id="JAMLDX010000012">
    <property type="protein sequence ID" value="MCP3731700.1"/>
    <property type="molecule type" value="Genomic_DNA"/>
</dbReference>
<feature type="compositionally biased region" description="Basic and acidic residues" evidence="1">
    <location>
        <begin position="46"/>
        <end position="75"/>
    </location>
</feature>
<organism evidence="3 4">
    <name type="scientific">Sphingomonas tagetis</name>
    <dbReference type="NCBI Taxonomy" id="2949092"/>
    <lineage>
        <taxon>Bacteria</taxon>
        <taxon>Pseudomonadati</taxon>
        <taxon>Pseudomonadota</taxon>
        <taxon>Alphaproteobacteria</taxon>
        <taxon>Sphingomonadales</taxon>
        <taxon>Sphingomonadaceae</taxon>
        <taxon>Sphingomonas</taxon>
    </lineage>
</organism>
<keyword evidence="4" id="KW-1185">Reference proteome</keyword>
<comment type="caution">
    <text evidence="3">The sequence shown here is derived from an EMBL/GenBank/DDBJ whole genome shotgun (WGS) entry which is preliminary data.</text>
</comment>
<feature type="chain" id="PRO_5040868853" description="PsiF repeat-containing protein" evidence="2">
    <location>
        <begin position="20"/>
        <end position="84"/>
    </location>
</feature>
<evidence type="ECO:0000256" key="1">
    <source>
        <dbReference type="SAM" id="MobiDB-lite"/>
    </source>
</evidence>
<keyword evidence="2" id="KW-0732">Signal</keyword>
<proteinExistence type="predicted"/>
<reference evidence="3" key="1">
    <citation type="submission" date="2022-05" db="EMBL/GenBank/DDBJ databases">
        <title>Sphingomonas sp. strain MG17 Genome sequencing and assembly.</title>
        <authorList>
            <person name="Kim I."/>
        </authorList>
    </citation>
    <scope>NUCLEOTIDE SEQUENCE</scope>
    <source>
        <strain evidence="3">MG17</strain>
    </source>
</reference>
<protein>
    <recommendedName>
        <fullName evidence="5">PsiF repeat-containing protein</fullName>
    </recommendedName>
</protein>
<feature type="region of interest" description="Disordered" evidence="1">
    <location>
        <begin position="43"/>
        <end position="84"/>
    </location>
</feature>
<sequence length="84" mass="9102">MIVMSMLMAAGLAATPALAQDAPQGKAKDPTKLVCKKVAPVGTRMGKRDCRTQQEWDKQGEAARRGHSEGERNVTRFDNSSPAF</sequence>
<evidence type="ECO:0000256" key="2">
    <source>
        <dbReference type="SAM" id="SignalP"/>
    </source>
</evidence>
<accession>A0A9X2HTL1</accession>
<dbReference type="Proteomes" id="UP001139451">
    <property type="component" value="Unassembled WGS sequence"/>
</dbReference>
<dbReference type="AlphaFoldDB" id="A0A9X2HTL1"/>
<evidence type="ECO:0008006" key="5">
    <source>
        <dbReference type="Google" id="ProtNLM"/>
    </source>
</evidence>